<dbReference type="Proteomes" id="UP001341840">
    <property type="component" value="Unassembled WGS sequence"/>
</dbReference>
<feature type="transmembrane region" description="Helical" evidence="1">
    <location>
        <begin position="81"/>
        <end position="102"/>
    </location>
</feature>
<accession>A0ABU6WQF6</accession>
<keyword evidence="1" id="KW-0472">Membrane</keyword>
<gene>
    <name evidence="2" type="ORF">PIB30_078073</name>
</gene>
<evidence type="ECO:0000313" key="2">
    <source>
        <dbReference type="EMBL" id="MED6187614.1"/>
    </source>
</evidence>
<keyword evidence="1" id="KW-0812">Transmembrane</keyword>
<reference evidence="2 3" key="1">
    <citation type="journal article" date="2023" name="Plants (Basel)">
        <title>Bridging the Gap: Combining Genomics and Transcriptomics Approaches to Understand Stylosanthes scabra, an Orphan Legume from the Brazilian Caatinga.</title>
        <authorList>
            <person name="Ferreira-Neto J.R.C."/>
            <person name="da Silva M.D."/>
            <person name="Binneck E."/>
            <person name="de Melo N.F."/>
            <person name="da Silva R.H."/>
            <person name="de Melo A.L.T.M."/>
            <person name="Pandolfi V."/>
            <person name="Bustamante F.O."/>
            <person name="Brasileiro-Vidal A.C."/>
            <person name="Benko-Iseppon A.M."/>
        </authorList>
    </citation>
    <scope>NUCLEOTIDE SEQUENCE [LARGE SCALE GENOMIC DNA]</scope>
    <source>
        <tissue evidence="2">Leaves</tissue>
    </source>
</reference>
<sequence length="142" mass="16816">MGSGVIYYEYEKREKFEDSDVKADAELGMFRIRRCHFDDKFLVHPPQNVRFDPDRPYEIPIETLMEDRTSMLVKIIYGSSMSWNALLSILPFVVVKLLYLMYQQRHLSDRLAVTTIRVMICPEFGSHSRRVRVCRVPRLLVQ</sequence>
<keyword evidence="1" id="KW-1133">Transmembrane helix</keyword>
<keyword evidence="3" id="KW-1185">Reference proteome</keyword>
<dbReference type="EMBL" id="JASCZI010182311">
    <property type="protein sequence ID" value="MED6187614.1"/>
    <property type="molecule type" value="Genomic_DNA"/>
</dbReference>
<comment type="caution">
    <text evidence="2">The sequence shown here is derived from an EMBL/GenBank/DDBJ whole genome shotgun (WGS) entry which is preliminary data.</text>
</comment>
<organism evidence="2 3">
    <name type="scientific">Stylosanthes scabra</name>
    <dbReference type="NCBI Taxonomy" id="79078"/>
    <lineage>
        <taxon>Eukaryota</taxon>
        <taxon>Viridiplantae</taxon>
        <taxon>Streptophyta</taxon>
        <taxon>Embryophyta</taxon>
        <taxon>Tracheophyta</taxon>
        <taxon>Spermatophyta</taxon>
        <taxon>Magnoliopsida</taxon>
        <taxon>eudicotyledons</taxon>
        <taxon>Gunneridae</taxon>
        <taxon>Pentapetalae</taxon>
        <taxon>rosids</taxon>
        <taxon>fabids</taxon>
        <taxon>Fabales</taxon>
        <taxon>Fabaceae</taxon>
        <taxon>Papilionoideae</taxon>
        <taxon>50 kb inversion clade</taxon>
        <taxon>dalbergioids sensu lato</taxon>
        <taxon>Dalbergieae</taxon>
        <taxon>Pterocarpus clade</taxon>
        <taxon>Stylosanthes</taxon>
    </lineage>
</organism>
<evidence type="ECO:0000256" key="1">
    <source>
        <dbReference type="SAM" id="Phobius"/>
    </source>
</evidence>
<name>A0ABU6WQF6_9FABA</name>
<proteinExistence type="predicted"/>
<protein>
    <submittedName>
        <fullName evidence="2">Uncharacterized protein</fullName>
    </submittedName>
</protein>
<evidence type="ECO:0000313" key="3">
    <source>
        <dbReference type="Proteomes" id="UP001341840"/>
    </source>
</evidence>